<dbReference type="Pfam" id="PF01593">
    <property type="entry name" value="Amino_oxidase"/>
    <property type="match status" value="1"/>
</dbReference>
<sequence length="533" mass="60544">MKDTLIICIIMIVIIIIYFMYYMTHTIPKNNIHHQENFTNSIREINFDEINVDILIVGGGPSGIYSAWRLSQAYPEKKIIVVEEKSFLGGRLESIYFGNTEIYAEMGGMRTFPNTDIYLTALLKKLNKPTIERPYIRPNNTAYFKNTRFMSGVVNISSSANPQKQLLIQTYKIPPREYNLSNNMVIDNAVEIAAPGYQTNPRSVFYSNTLNNQTFVEMLKNQYVSNASIEIFHDFSGYNFSVVAPLAASMGIRENISISGIDKQHFVVGGYASFVDKMAQETFIGKNVHLLLSTKLKKIIPNSIGFNTCVLESEHGCRFIVKAKSVILAIPKAGFDKLDIPVTPIVQQAMASLSVWRAFKAFLLVDELTYRILSRNYTIEGRCVSDLPARQIWLYTKNPPCVLVYCDDDSADFWYRYTTSKINNEYPQIQDPETNIPLVSELVRQISIVFGVKIENICVKEIIYKYWNAGAYFSKPSDIPVLLSESKTPLGKEYNVFMVGSDISYSQGWVDGAIETADNLLVERYNLESILNF</sequence>
<keyword evidence="4" id="KW-1185">Reference proteome</keyword>
<dbReference type="PANTHER" id="PTHR10742">
    <property type="entry name" value="FLAVIN MONOAMINE OXIDASE"/>
    <property type="match status" value="1"/>
</dbReference>
<dbReference type="Proteomes" id="UP001321479">
    <property type="component" value="Segment"/>
</dbReference>
<accession>A0ABM7NTV7</accession>
<dbReference type="RefSeq" id="YP_010842115.1">
    <property type="nucleotide sequence ID" value="NC_079139.1"/>
</dbReference>
<keyword evidence="1" id="KW-0812">Transmembrane</keyword>
<dbReference type="InterPro" id="IPR002937">
    <property type="entry name" value="Amino_oxidase"/>
</dbReference>
<proteinExistence type="predicted"/>
<evidence type="ECO:0000259" key="2">
    <source>
        <dbReference type="Pfam" id="PF01593"/>
    </source>
</evidence>
<organism evidence="3 4">
    <name type="scientific">Cotonvirus japonicus</name>
    <dbReference type="NCBI Taxonomy" id="2811091"/>
    <lineage>
        <taxon>Viruses</taxon>
        <taxon>Varidnaviria</taxon>
        <taxon>Bamfordvirae</taxon>
        <taxon>Nucleocytoviricota</taxon>
        <taxon>Megaviricetes</taxon>
        <taxon>Imitervirales</taxon>
        <taxon>Mimiviridae</taxon>
        <taxon>Megamimivirinae</taxon>
        <taxon>Cotonvirus</taxon>
        <taxon>Cotonvirus japonicum</taxon>
    </lineage>
</organism>
<keyword evidence="1" id="KW-0472">Membrane</keyword>
<dbReference type="Gene3D" id="3.50.50.60">
    <property type="entry name" value="FAD/NAD(P)-binding domain"/>
    <property type="match status" value="1"/>
</dbReference>
<reference evidence="3 4" key="1">
    <citation type="submission" date="2021-02" db="EMBL/GenBank/DDBJ databases">
        <title>Cotonvirus japonicus, which uses Golgi apparatus of host cells for its virion factory, phylogenetically links tailed tupanvirus and icosahedral mimivirus.</title>
        <authorList>
            <person name="Takahashi H."/>
            <person name="Fukaya S."/>
            <person name="Song C."/>
            <person name="Murata K."/>
            <person name="Takemura M."/>
        </authorList>
    </citation>
    <scope>NUCLEOTIDE SEQUENCE [LARGE SCALE GENOMIC DNA]</scope>
</reference>
<dbReference type="PANTHER" id="PTHR10742:SF410">
    <property type="entry name" value="LYSINE-SPECIFIC HISTONE DEMETHYLASE 2"/>
    <property type="match status" value="1"/>
</dbReference>
<feature type="transmembrane region" description="Helical" evidence="1">
    <location>
        <begin position="5"/>
        <end position="23"/>
    </location>
</feature>
<evidence type="ECO:0000313" key="3">
    <source>
        <dbReference type="EMBL" id="BCS83507.1"/>
    </source>
</evidence>
<keyword evidence="1" id="KW-1133">Transmembrane helix</keyword>
<evidence type="ECO:0000256" key="1">
    <source>
        <dbReference type="SAM" id="Phobius"/>
    </source>
</evidence>
<dbReference type="GeneID" id="80558712"/>
<evidence type="ECO:0000313" key="4">
    <source>
        <dbReference type="Proteomes" id="UP001321479"/>
    </source>
</evidence>
<dbReference type="InterPro" id="IPR036188">
    <property type="entry name" value="FAD/NAD-bd_sf"/>
</dbReference>
<dbReference type="InterPro" id="IPR050281">
    <property type="entry name" value="Flavin_monoamine_oxidase"/>
</dbReference>
<dbReference type="EMBL" id="AP024483">
    <property type="protein sequence ID" value="BCS83507.1"/>
    <property type="molecule type" value="Genomic_DNA"/>
</dbReference>
<feature type="domain" description="Amine oxidase" evidence="2">
    <location>
        <begin position="62"/>
        <end position="517"/>
    </location>
</feature>
<dbReference type="SUPFAM" id="SSF51905">
    <property type="entry name" value="FAD/NAD(P)-binding domain"/>
    <property type="match status" value="1"/>
</dbReference>
<name>A0ABM7NTV7_9VIRU</name>
<protein>
    <submittedName>
        <fullName evidence="3">Flavin-containing amine oxidoreductase/tryptophan 2-monooxygenase</fullName>
    </submittedName>
</protein>